<proteinExistence type="predicted"/>
<dbReference type="RefSeq" id="XP_025423648.1">
    <property type="nucleotide sequence ID" value="XM_025567863.1"/>
</dbReference>
<dbReference type="Gene3D" id="1.10.238.10">
    <property type="entry name" value="EF-hand"/>
    <property type="match status" value="1"/>
</dbReference>
<accession>A0A2S2QML1</accession>
<dbReference type="SUPFAM" id="SSF47473">
    <property type="entry name" value="EF-hand"/>
    <property type="match status" value="1"/>
</dbReference>
<reference evidence="3" key="2">
    <citation type="submission" date="2025-04" db="UniProtKB">
        <authorList>
            <consortium name="RefSeq"/>
        </authorList>
    </citation>
    <scope>IDENTIFICATION</scope>
    <source>
        <tissue evidence="3">Whole body</tissue>
    </source>
</reference>
<dbReference type="OrthoDB" id="191686at2759"/>
<dbReference type="EMBL" id="GGMS01009792">
    <property type="protein sequence ID" value="MBY78995.1"/>
    <property type="molecule type" value="Transcribed_RNA"/>
</dbReference>
<gene>
    <name evidence="1" type="primary">efcab1</name>
    <name evidence="3" type="synonym">LOC112693004</name>
    <name evidence="1" type="ORF">g.151650</name>
</gene>
<reference evidence="1" key="1">
    <citation type="submission" date="2018-04" db="EMBL/GenBank/DDBJ databases">
        <title>Transcriptome assembly of Sipha flava.</title>
        <authorList>
            <person name="Scully E.D."/>
            <person name="Geib S.M."/>
            <person name="Palmer N.A."/>
            <person name="Koch K."/>
            <person name="Bradshaw J."/>
            <person name="Heng-Moss T."/>
            <person name="Sarath G."/>
        </authorList>
    </citation>
    <scope>NUCLEOTIDE SEQUENCE</scope>
</reference>
<name>A0A2S2QML1_9HEMI</name>
<sequence length="278" mass="32373">MPYSPVSNWLSATEDIRLQHRFLDVAMKLSRKTSFNKTEIQRLLQLHFILTTKRNRVMDAACFAEFMDTLLEYRNVDAVEKMHVVYCKENKRYLTGQEFVELLSVLLRGSLAATVKFCFDVYTEMVRSPMYIKKEDVLVMARKNNMRMSKTAYMEQYNRDYTEFVMSEMDKDRDTKISYSDYRKTVDEDIVWLQFLGPVLPTRDAIELFWRSFSTRPFVNKLEIVDDEIEIVNDGKPVANDIGSASVVSFSSDSSIETDSVIPNENEHGISDTTNVLF</sequence>
<evidence type="ECO:0000313" key="3">
    <source>
        <dbReference type="RefSeq" id="XP_025423648.1"/>
    </source>
</evidence>
<dbReference type="Proteomes" id="UP000694846">
    <property type="component" value="Unplaced"/>
</dbReference>
<evidence type="ECO:0000313" key="1">
    <source>
        <dbReference type="EMBL" id="MBY78995.1"/>
    </source>
</evidence>
<organism evidence="1">
    <name type="scientific">Sipha flava</name>
    <name type="common">yellow sugarcane aphid</name>
    <dbReference type="NCBI Taxonomy" id="143950"/>
    <lineage>
        <taxon>Eukaryota</taxon>
        <taxon>Metazoa</taxon>
        <taxon>Ecdysozoa</taxon>
        <taxon>Arthropoda</taxon>
        <taxon>Hexapoda</taxon>
        <taxon>Insecta</taxon>
        <taxon>Pterygota</taxon>
        <taxon>Neoptera</taxon>
        <taxon>Paraneoptera</taxon>
        <taxon>Hemiptera</taxon>
        <taxon>Sternorrhyncha</taxon>
        <taxon>Aphidomorpha</taxon>
        <taxon>Aphidoidea</taxon>
        <taxon>Aphididae</taxon>
        <taxon>Sipha</taxon>
    </lineage>
</organism>
<keyword evidence="2" id="KW-1185">Reference proteome</keyword>
<dbReference type="InterPro" id="IPR011992">
    <property type="entry name" value="EF-hand-dom_pair"/>
</dbReference>
<protein>
    <submittedName>
        <fullName evidence="1 3">EF-hand calcium-binding domain-containing protein 1</fullName>
    </submittedName>
</protein>
<dbReference type="AlphaFoldDB" id="A0A2S2QML1"/>
<evidence type="ECO:0000313" key="2">
    <source>
        <dbReference type="Proteomes" id="UP000694846"/>
    </source>
</evidence>